<dbReference type="InterPro" id="IPR006315">
    <property type="entry name" value="OM_autotransptr_brl_dom"/>
</dbReference>
<dbReference type="Pfam" id="PF03797">
    <property type="entry name" value="Autotransporter"/>
    <property type="match status" value="1"/>
</dbReference>
<dbReference type="Proteomes" id="UP000557193">
    <property type="component" value="Unassembled WGS sequence"/>
</dbReference>
<evidence type="ECO:0000313" key="2">
    <source>
        <dbReference type="EMBL" id="MBB6341254.1"/>
    </source>
</evidence>
<feature type="domain" description="Autotransporter" evidence="1">
    <location>
        <begin position="506"/>
        <end position="777"/>
    </location>
</feature>
<dbReference type="PROSITE" id="PS51208">
    <property type="entry name" value="AUTOTRANSPORTER"/>
    <property type="match status" value="1"/>
</dbReference>
<evidence type="ECO:0000313" key="3">
    <source>
        <dbReference type="Proteomes" id="UP000557193"/>
    </source>
</evidence>
<reference evidence="2 3" key="1">
    <citation type="submission" date="2020-08" db="EMBL/GenBank/DDBJ databases">
        <title>Functional genomics of gut bacteria from endangered species of beetles.</title>
        <authorList>
            <person name="Carlos-Shanley C."/>
        </authorList>
    </citation>
    <scope>NUCLEOTIDE SEQUENCE [LARGE SCALE GENOMIC DNA]</scope>
    <source>
        <strain evidence="2 3">S00202</strain>
    </source>
</reference>
<dbReference type="InterPro" id="IPR036709">
    <property type="entry name" value="Autotransporte_beta_dom_sf"/>
</dbReference>
<gene>
    <name evidence="2" type="ORF">HNP49_001411</name>
</gene>
<keyword evidence="3" id="KW-1185">Reference proteome</keyword>
<evidence type="ECO:0000259" key="1">
    <source>
        <dbReference type="PROSITE" id="PS51208"/>
    </source>
</evidence>
<dbReference type="AlphaFoldDB" id="A0A7X0ETN4"/>
<dbReference type="SUPFAM" id="SSF103515">
    <property type="entry name" value="Autotransporter"/>
    <property type="match status" value="1"/>
</dbReference>
<dbReference type="GO" id="GO:0019867">
    <property type="term" value="C:outer membrane"/>
    <property type="evidence" value="ECO:0007669"/>
    <property type="project" value="InterPro"/>
</dbReference>
<protein>
    <submittedName>
        <fullName evidence="2">Outer membrane autotransporter protein</fullName>
    </submittedName>
</protein>
<sequence>MSGELTNNGLIKASGEESAAIRLESFLLGDARLINNEVIEAEGDQSSALECGYGCSIESLDNNGRIQTTGTASQALDFSRSVVSSYRLNNQGLILATGDASHAISTMGNGVLLNDYNGLIRAEGAGSQAITIETSRYRISDPTGSITNHGHIESEGSESAAVVIDHPALVGELLNEFGSITARGDNATAIRVGSGHPIDDASSSGLVIRSEWGLTLAEGNAIEVGATPDSYLGSSPWVRIQANNSMLLSQQAAIQGAGNVDVELTRSLVQGDLLGLNLLSIDAGTRLDSSLIEAREVSVGQAELGSPHTQLRGDLTLLTSGTLDLSIAPDTDSNTALLAIDGQADFAENSQIRLKPVSEDFRFGAPRQLTLVEADSILDRGLSVGSLSQLLRVYGYSVSGDQVLATVGGLSTAEATEQLRGLGAPGNVLPAYGAFYGAVLGQLDSNDPLFQRFTEGSSQQLLGLASQLTPDASGGTFRTHIGNQNLLAGSLQQRGSQLRQGMSSGDGLSETGAWVTLLDSDADQSSRGGVSGYDADSQGILVGADGKLNEQATLGLAYSYLDSDIHGASSKTESDAHSLSLYGSWEQLAWFVDGNLSLGLADNDSTRHVASTRAEGDYDSQLYGAALIGGYRYPLQPNLELEPRLGARYNRIDSDSYREHGSSAALAVDDQRFEAGELGAGIRLAGLLPLGEGQLKPQLTLMAWHDLIADQGSQSSSFLVGGSPFITSGSEPTRDSYEARLGVDYELGAVTLGLGYDYLGKADFSSDTLSAKLRYDF</sequence>
<comment type="caution">
    <text evidence="2">The sequence shown here is derived from an EMBL/GenBank/DDBJ whole genome shotgun (WGS) entry which is preliminary data.</text>
</comment>
<dbReference type="SMART" id="SM00869">
    <property type="entry name" value="Autotransporter"/>
    <property type="match status" value="1"/>
</dbReference>
<proteinExistence type="predicted"/>
<dbReference type="NCBIfam" id="TIGR01414">
    <property type="entry name" value="autotrans_barl"/>
    <property type="match status" value="1"/>
</dbReference>
<dbReference type="Gene3D" id="2.40.128.130">
    <property type="entry name" value="Autotransporter beta-domain"/>
    <property type="match status" value="1"/>
</dbReference>
<dbReference type="RefSeq" id="WP_184681844.1">
    <property type="nucleotide sequence ID" value="NZ_JACHLL010000002.1"/>
</dbReference>
<organism evidence="2 3">
    <name type="scientific">Pseudomonas fluvialis</name>
    <dbReference type="NCBI Taxonomy" id="1793966"/>
    <lineage>
        <taxon>Bacteria</taxon>
        <taxon>Pseudomonadati</taxon>
        <taxon>Pseudomonadota</taxon>
        <taxon>Gammaproteobacteria</taxon>
        <taxon>Pseudomonadales</taxon>
        <taxon>Pseudomonadaceae</taxon>
        <taxon>Pseudomonas</taxon>
    </lineage>
</organism>
<dbReference type="InterPro" id="IPR005546">
    <property type="entry name" value="Autotransporte_beta"/>
</dbReference>
<dbReference type="EMBL" id="JACHLL010000002">
    <property type="protein sequence ID" value="MBB6341254.1"/>
    <property type="molecule type" value="Genomic_DNA"/>
</dbReference>
<name>A0A7X0ETN4_9PSED</name>
<accession>A0A7X0ETN4</accession>